<dbReference type="AlphaFoldDB" id="A0A162FAZ3"/>
<protein>
    <recommendedName>
        <fullName evidence="4">DUF3397 domain-containing protein</fullName>
    </recommendedName>
</protein>
<gene>
    <name evidence="2" type="ORF">AZF04_02275</name>
</gene>
<evidence type="ECO:0000256" key="1">
    <source>
        <dbReference type="SAM" id="Phobius"/>
    </source>
</evidence>
<evidence type="ECO:0008006" key="4">
    <source>
        <dbReference type="Google" id="ProtNLM"/>
    </source>
</evidence>
<feature type="transmembrane region" description="Helical" evidence="1">
    <location>
        <begin position="104"/>
        <end position="125"/>
    </location>
</feature>
<dbReference type="STRING" id="519424.AZF04_02275"/>
<evidence type="ECO:0000313" key="3">
    <source>
        <dbReference type="Proteomes" id="UP000075806"/>
    </source>
</evidence>
<dbReference type="InterPro" id="IPR024515">
    <property type="entry name" value="DUF3397"/>
</dbReference>
<keyword evidence="3" id="KW-1185">Reference proteome</keyword>
<accession>A0A162FAZ3</accession>
<reference evidence="2" key="1">
    <citation type="submission" date="2016-02" db="EMBL/GenBank/DDBJ databases">
        <title>Genome sequence of Bacillus trypoxylicola KCTC 13244(T).</title>
        <authorList>
            <person name="Jeong H."/>
            <person name="Park S.-H."/>
            <person name="Choi S.-K."/>
        </authorList>
    </citation>
    <scope>NUCLEOTIDE SEQUENCE [LARGE SCALE GENOMIC DNA]</scope>
    <source>
        <strain evidence="2">KCTC 13244</strain>
    </source>
</reference>
<keyword evidence="1" id="KW-0472">Membrane</keyword>
<dbReference type="PIRSF" id="PIRSF030092">
    <property type="entry name" value="UCP030092"/>
    <property type="match status" value="1"/>
</dbReference>
<proteinExistence type="predicted"/>
<name>A0A162FAZ3_9BACI</name>
<dbReference type="InterPro" id="IPR016945">
    <property type="entry name" value="UCP030092"/>
</dbReference>
<feature type="transmembrane region" description="Helical" evidence="1">
    <location>
        <begin position="39"/>
        <end position="57"/>
    </location>
</feature>
<sequence>MTVVSWVFATFVTLPLFAWYLTYITMVKTTKNKRKSVRVASDWSMIWFVLAVYYIGVELWSISFFWYILIILFVIAIIFTWLHWSIAQDIIISKLFKGIWRMNFLIFLLLYLILSGYGLISRIFFLN</sequence>
<organism evidence="2 3">
    <name type="scientific">Alkalihalobacillus trypoxylicola</name>
    <dbReference type="NCBI Taxonomy" id="519424"/>
    <lineage>
        <taxon>Bacteria</taxon>
        <taxon>Bacillati</taxon>
        <taxon>Bacillota</taxon>
        <taxon>Bacilli</taxon>
        <taxon>Bacillales</taxon>
        <taxon>Bacillaceae</taxon>
        <taxon>Alkalihalobacillus</taxon>
    </lineage>
</organism>
<evidence type="ECO:0000313" key="2">
    <source>
        <dbReference type="EMBL" id="KYG35185.1"/>
    </source>
</evidence>
<keyword evidence="1" id="KW-0812">Transmembrane</keyword>
<dbReference type="Pfam" id="PF11877">
    <property type="entry name" value="DUF3397"/>
    <property type="match status" value="1"/>
</dbReference>
<dbReference type="Proteomes" id="UP000075806">
    <property type="component" value="Unassembled WGS sequence"/>
</dbReference>
<keyword evidence="1" id="KW-1133">Transmembrane helix</keyword>
<feature type="transmembrane region" description="Helical" evidence="1">
    <location>
        <begin position="63"/>
        <end position="84"/>
    </location>
</feature>
<dbReference type="OrthoDB" id="2353183at2"/>
<comment type="caution">
    <text evidence="2">The sequence shown here is derived from an EMBL/GenBank/DDBJ whole genome shotgun (WGS) entry which is preliminary data.</text>
</comment>
<dbReference type="RefSeq" id="WP_045480161.1">
    <property type="nucleotide sequence ID" value="NZ_LTAO01000001.1"/>
</dbReference>
<feature type="transmembrane region" description="Helical" evidence="1">
    <location>
        <begin position="6"/>
        <end position="27"/>
    </location>
</feature>
<dbReference type="EMBL" id="LTAO01000001">
    <property type="protein sequence ID" value="KYG35185.1"/>
    <property type="molecule type" value="Genomic_DNA"/>
</dbReference>